<keyword evidence="3" id="KW-1185">Reference proteome</keyword>
<dbReference type="Proteomes" id="UP000007755">
    <property type="component" value="Unassembled WGS sequence"/>
</dbReference>
<name>F4X0U4_ACREC</name>
<reference evidence="2" key="1">
    <citation type="submission" date="2011-02" db="EMBL/GenBank/DDBJ databases">
        <title>The genome of the leaf-cutting ant Acromyrmex echinatior suggests key adaptations to social evolution and fungus farming.</title>
        <authorList>
            <person name="Nygaard S."/>
            <person name="Zhang G."/>
        </authorList>
    </citation>
    <scope>NUCLEOTIDE SEQUENCE</scope>
</reference>
<proteinExistence type="predicted"/>
<dbReference type="AlphaFoldDB" id="F4X0U4"/>
<evidence type="ECO:0000313" key="2">
    <source>
        <dbReference type="EMBL" id="EGI59936.1"/>
    </source>
</evidence>
<feature type="region of interest" description="Disordered" evidence="1">
    <location>
        <begin position="17"/>
        <end position="38"/>
    </location>
</feature>
<accession>F4X0U4</accession>
<protein>
    <submittedName>
        <fullName evidence="2">Uncharacterized protein</fullName>
    </submittedName>
</protein>
<evidence type="ECO:0000256" key="1">
    <source>
        <dbReference type="SAM" id="MobiDB-lite"/>
    </source>
</evidence>
<sequence length="180" mass="20832">MHGVEGISAAETELLDRFGPGSEPQWSHGEEPQIGRNSLRPIAPNELKVKWRAKFPRHKLMPYRNTLVNYTNKTSPPQKYDGIRIVAWTRRDLVRVIIIINHYDTECRYSNRRADLTLQASETTRYAPIVQHGTIQKKQNTRQTLTRNDEVMVLADAVEFHPTMMDRPGRQHAYSNSPEI</sequence>
<gene>
    <name evidence="2" type="ORF">G5I_11892</name>
</gene>
<evidence type="ECO:0000313" key="3">
    <source>
        <dbReference type="Proteomes" id="UP000007755"/>
    </source>
</evidence>
<dbReference type="EMBL" id="GL888502">
    <property type="protein sequence ID" value="EGI59936.1"/>
    <property type="molecule type" value="Genomic_DNA"/>
</dbReference>
<organism evidence="3">
    <name type="scientific">Acromyrmex echinatior</name>
    <name type="common">Panamanian leafcutter ant</name>
    <name type="synonym">Acromyrmex octospinosus echinatior</name>
    <dbReference type="NCBI Taxonomy" id="103372"/>
    <lineage>
        <taxon>Eukaryota</taxon>
        <taxon>Metazoa</taxon>
        <taxon>Ecdysozoa</taxon>
        <taxon>Arthropoda</taxon>
        <taxon>Hexapoda</taxon>
        <taxon>Insecta</taxon>
        <taxon>Pterygota</taxon>
        <taxon>Neoptera</taxon>
        <taxon>Endopterygota</taxon>
        <taxon>Hymenoptera</taxon>
        <taxon>Apocrita</taxon>
        <taxon>Aculeata</taxon>
        <taxon>Formicoidea</taxon>
        <taxon>Formicidae</taxon>
        <taxon>Myrmicinae</taxon>
        <taxon>Acromyrmex</taxon>
    </lineage>
</organism>
<dbReference type="InParanoid" id="F4X0U4"/>